<reference evidence="1" key="1">
    <citation type="submission" date="2022-04" db="EMBL/GenBank/DDBJ databases">
        <title>Genome of the entomopathogenic fungus Entomophthora muscae.</title>
        <authorList>
            <person name="Elya C."/>
            <person name="Lovett B.R."/>
            <person name="Lee E."/>
            <person name="Macias A.M."/>
            <person name="Hajek A.E."/>
            <person name="De Bivort B.L."/>
            <person name="Kasson M.T."/>
            <person name="De Fine Licht H.H."/>
            <person name="Stajich J.E."/>
        </authorList>
    </citation>
    <scope>NUCLEOTIDE SEQUENCE</scope>
    <source>
        <strain evidence="1">Berkeley</strain>
    </source>
</reference>
<protein>
    <submittedName>
        <fullName evidence="1">Uncharacterized protein</fullName>
    </submittedName>
</protein>
<gene>
    <name evidence="1" type="ORF">DSO57_1028584</name>
</gene>
<evidence type="ECO:0000313" key="1">
    <source>
        <dbReference type="EMBL" id="KAJ9052994.1"/>
    </source>
</evidence>
<evidence type="ECO:0000313" key="2">
    <source>
        <dbReference type="Proteomes" id="UP001165960"/>
    </source>
</evidence>
<dbReference type="Proteomes" id="UP001165960">
    <property type="component" value="Unassembled WGS sequence"/>
</dbReference>
<accession>A0ACC2RSJ2</accession>
<dbReference type="EMBL" id="QTSX02006572">
    <property type="protein sequence ID" value="KAJ9052994.1"/>
    <property type="molecule type" value="Genomic_DNA"/>
</dbReference>
<name>A0ACC2RSJ2_9FUNG</name>
<keyword evidence="2" id="KW-1185">Reference proteome</keyword>
<proteinExistence type="predicted"/>
<organism evidence="1 2">
    <name type="scientific">Entomophthora muscae</name>
    <dbReference type="NCBI Taxonomy" id="34485"/>
    <lineage>
        <taxon>Eukaryota</taxon>
        <taxon>Fungi</taxon>
        <taxon>Fungi incertae sedis</taxon>
        <taxon>Zoopagomycota</taxon>
        <taxon>Entomophthoromycotina</taxon>
        <taxon>Entomophthoromycetes</taxon>
        <taxon>Entomophthorales</taxon>
        <taxon>Entomophthoraceae</taxon>
        <taxon>Entomophthora</taxon>
    </lineage>
</organism>
<comment type="caution">
    <text evidence="1">The sequence shown here is derived from an EMBL/GenBank/DDBJ whole genome shotgun (WGS) entry which is preliminary data.</text>
</comment>
<sequence length="130" mass="14191">MSPLLFNFVANILLTTCQVRLKGIAHPGQDPLKASAFADDTVCGIADQEDVLLFTELLNLYQKGSNAKVNVEKTVTVRIGLSDFQPPVGMTSIDPHLPFRHLGILFTSNDIVQVAMEQNLLSDLVELVGK</sequence>